<accession>A0ABD1F0F2</accession>
<keyword evidence="2" id="KW-1185">Reference proteome</keyword>
<proteinExistence type="predicted"/>
<dbReference type="AlphaFoldDB" id="A0ABD1F0F2"/>
<dbReference type="Proteomes" id="UP001566132">
    <property type="component" value="Unassembled WGS sequence"/>
</dbReference>
<gene>
    <name evidence="1" type="ORF">ABEB36_006069</name>
</gene>
<protein>
    <submittedName>
        <fullName evidence="1">Uncharacterized protein</fullName>
    </submittedName>
</protein>
<dbReference type="EMBL" id="JBDJPC010000004">
    <property type="protein sequence ID" value="KAL1506766.1"/>
    <property type="molecule type" value="Genomic_DNA"/>
</dbReference>
<name>A0ABD1F0F2_HYPHA</name>
<organism evidence="1 2">
    <name type="scientific">Hypothenemus hampei</name>
    <name type="common">Coffee berry borer</name>
    <dbReference type="NCBI Taxonomy" id="57062"/>
    <lineage>
        <taxon>Eukaryota</taxon>
        <taxon>Metazoa</taxon>
        <taxon>Ecdysozoa</taxon>
        <taxon>Arthropoda</taxon>
        <taxon>Hexapoda</taxon>
        <taxon>Insecta</taxon>
        <taxon>Pterygota</taxon>
        <taxon>Neoptera</taxon>
        <taxon>Endopterygota</taxon>
        <taxon>Coleoptera</taxon>
        <taxon>Polyphaga</taxon>
        <taxon>Cucujiformia</taxon>
        <taxon>Curculionidae</taxon>
        <taxon>Scolytinae</taxon>
        <taxon>Hypothenemus</taxon>
    </lineage>
</organism>
<reference evidence="1 2" key="1">
    <citation type="submission" date="2024-05" db="EMBL/GenBank/DDBJ databases">
        <title>Genetic variation in Jamaican populations of the coffee berry borer (Hypothenemus hampei).</title>
        <authorList>
            <person name="Errbii M."/>
            <person name="Myrie A."/>
        </authorList>
    </citation>
    <scope>NUCLEOTIDE SEQUENCE [LARGE SCALE GENOMIC DNA]</scope>
    <source>
        <strain evidence="1">JA-Hopewell-2020-01-JO</strain>
        <tissue evidence="1">Whole body</tissue>
    </source>
</reference>
<sequence length="70" mass="8258">MLQTGQGKYLEKFRLRSIRPGHEKCVQPTDVRKHVQCNEQPPRNKEQFILKIKQNMTEHVQLVLVCDVKS</sequence>
<evidence type="ECO:0000313" key="2">
    <source>
        <dbReference type="Proteomes" id="UP001566132"/>
    </source>
</evidence>
<evidence type="ECO:0000313" key="1">
    <source>
        <dbReference type="EMBL" id="KAL1506766.1"/>
    </source>
</evidence>
<comment type="caution">
    <text evidence="1">The sequence shown here is derived from an EMBL/GenBank/DDBJ whole genome shotgun (WGS) entry which is preliminary data.</text>
</comment>